<evidence type="ECO:0000313" key="3">
    <source>
        <dbReference type="Proteomes" id="UP000005856"/>
    </source>
</evidence>
<feature type="domain" description="Minor tail T" evidence="1">
    <location>
        <begin position="2"/>
        <end position="71"/>
    </location>
</feature>
<name>A6F0J1_9GAMM</name>
<organism evidence="2 3">
    <name type="scientific">Marinobacter algicola DG893</name>
    <dbReference type="NCBI Taxonomy" id="443152"/>
    <lineage>
        <taxon>Bacteria</taxon>
        <taxon>Pseudomonadati</taxon>
        <taxon>Pseudomonadota</taxon>
        <taxon>Gammaproteobacteria</taxon>
        <taxon>Pseudomonadales</taxon>
        <taxon>Marinobacteraceae</taxon>
        <taxon>Marinobacter</taxon>
    </lineage>
</organism>
<dbReference type="InterPro" id="IPR009350">
    <property type="entry name" value="Phage_tail_T"/>
</dbReference>
<accession>A6F0J1</accession>
<dbReference type="STRING" id="443152.MDG893_20569"/>
<dbReference type="OrthoDB" id="6628031at2"/>
<sequence length="72" mass="8591">MPYAEFLSWMNYRRKRGSFNQGMRTERGTALLATILHNIHKKKDSAPVSFYHFAPYHEEPAISMEEAMEKWR</sequence>
<dbReference type="EMBL" id="ABCP01000013">
    <property type="protein sequence ID" value="EDM47752.1"/>
    <property type="molecule type" value="Genomic_DNA"/>
</dbReference>
<dbReference type="Proteomes" id="UP000005856">
    <property type="component" value="Unassembled WGS sequence"/>
</dbReference>
<protein>
    <recommendedName>
        <fullName evidence="1">Minor tail T domain-containing protein</fullName>
    </recommendedName>
</protein>
<keyword evidence="3" id="KW-1185">Reference proteome</keyword>
<proteinExistence type="predicted"/>
<evidence type="ECO:0000313" key="2">
    <source>
        <dbReference type="EMBL" id="EDM47752.1"/>
    </source>
</evidence>
<evidence type="ECO:0000259" key="1">
    <source>
        <dbReference type="Pfam" id="PF06223"/>
    </source>
</evidence>
<dbReference type="Pfam" id="PF06223">
    <property type="entry name" value="Phage_tail_T"/>
    <property type="match status" value="1"/>
</dbReference>
<dbReference type="AlphaFoldDB" id="A6F0J1"/>
<gene>
    <name evidence="2" type="ORF">MDG893_20569</name>
</gene>
<dbReference type="RefSeq" id="WP_007153787.1">
    <property type="nucleotide sequence ID" value="NZ_ABCP01000013.1"/>
</dbReference>
<dbReference type="eggNOG" id="ENOG50339A9">
    <property type="taxonomic scope" value="Bacteria"/>
</dbReference>
<comment type="caution">
    <text evidence="2">The sequence shown here is derived from an EMBL/GenBank/DDBJ whole genome shotgun (WGS) entry which is preliminary data.</text>
</comment>
<reference evidence="2 3" key="1">
    <citation type="submission" date="2007-06" db="EMBL/GenBank/DDBJ databases">
        <authorList>
            <person name="Green D."/>
            <person name="Ferriera S."/>
            <person name="Johnson J."/>
            <person name="Kravitz S."/>
            <person name="Beeson K."/>
            <person name="Sutton G."/>
            <person name="Rogers Y.-H."/>
            <person name="Friedman R."/>
            <person name="Frazier M."/>
            <person name="Venter J.C."/>
        </authorList>
    </citation>
    <scope>NUCLEOTIDE SEQUENCE [LARGE SCALE GENOMIC DNA]</scope>
    <source>
        <strain evidence="2 3">DG893</strain>
    </source>
</reference>